<dbReference type="STRING" id="550983.A4R26_01730"/>
<accession>A0A1V9GDL1</accession>
<dbReference type="GO" id="GO:0016788">
    <property type="term" value="F:hydrolase activity, acting on ester bonds"/>
    <property type="evidence" value="ECO:0007669"/>
    <property type="project" value="InterPro"/>
</dbReference>
<proteinExistence type="inferred from homology"/>
<dbReference type="AlphaFoldDB" id="A0A1V9GDL1"/>
<evidence type="ECO:0000256" key="7">
    <source>
        <dbReference type="PIRSR" id="PIRSR006118-2"/>
    </source>
</evidence>
<evidence type="ECO:0000256" key="3">
    <source>
        <dbReference type="ARBA" id="ARBA00011881"/>
    </source>
</evidence>
<evidence type="ECO:0000256" key="2">
    <source>
        <dbReference type="ARBA" id="ARBA00005893"/>
    </source>
</evidence>
<comment type="cofactor">
    <cofactor evidence="1 7">
        <name>Mg(2+)</name>
        <dbReference type="ChEBI" id="CHEBI:18420"/>
    </cofactor>
</comment>
<dbReference type="Pfam" id="PF08282">
    <property type="entry name" value="Hydrolase_3"/>
    <property type="match status" value="1"/>
</dbReference>
<dbReference type="SFLD" id="SFLDS00003">
    <property type="entry name" value="Haloacid_Dehalogenase"/>
    <property type="match status" value="1"/>
</dbReference>
<sequence>MNILDQLKQITTFVFDVDGVLTDGTLFVFDDGQFVRRMNIKDGFALQLAVKKGYRVIIISGGASDAVTQRLNRLGINDVFMQVTDKKGKLAEYVKQHNLKWNEVLFMGDDIPDYEVMKQVGLACAPADAATEIKQIANYISLLPGGQGCAREVIEKVLKLNDHWELHTDVASK</sequence>
<dbReference type="NCBIfam" id="TIGR01670">
    <property type="entry name" value="KdsC-phosphatas"/>
    <property type="match status" value="1"/>
</dbReference>
<evidence type="ECO:0000256" key="4">
    <source>
        <dbReference type="ARBA" id="ARBA00022723"/>
    </source>
</evidence>
<dbReference type="PANTHER" id="PTHR21485:SF3">
    <property type="entry name" value="N-ACYLNEURAMINATE CYTIDYLYLTRANSFERASE"/>
    <property type="match status" value="1"/>
</dbReference>
<organism evidence="8 9">
    <name type="scientific">Niastella populi</name>
    <dbReference type="NCBI Taxonomy" id="550983"/>
    <lineage>
        <taxon>Bacteria</taxon>
        <taxon>Pseudomonadati</taxon>
        <taxon>Bacteroidota</taxon>
        <taxon>Chitinophagia</taxon>
        <taxon>Chitinophagales</taxon>
        <taxon>Chitinophagaceae</taxon>
        <taxon>Niastella</taxon>
    </lineage>
</organism>
<dbReference type="Gene3D" id="3.40.50.1000">
    <property type="entry name" value="HAD superfamily/HAD-like"/>
    <property type="match status" value="1"/>
</dbReference>
<dbReference type="PANTHER" id="PTHR21485">
    <property type="entry name" value="HAD SUPERFAMILY MEMBERS CMAS AND KDSC"/>
    <property type="match status" value="1"/>
</dbReference>
<dbReference type="GO" id="GO:0008781">
    <property type="term" value="F:N-acylneuraminate cytidylyltransferase activity"/>
    <property type="evidence" value="ECO:0007669"/>
    <property type="project" value="TreeGrafter"/>
</dbReference>
<evidence type="ECO:0000313" key="8">
    <source>
        <dbReference type="EMBL" id="OQP68680.1"/>
    </source>
</evidence>
<feature type="binding site" evidence="7">
    <location>
        <position position="18"/>
    </location>
    <ligand>
        <name>substrate</name>
    </ligand>
</feature>
<dbReference type="SUPFAM" id="SSF56784">
    <property type="entry name" value="HAD-like"/>
    <property type="match status" value="1"/>
</dbReference>
<feature type="binding site" evidence="7">
    <location>
        <position position="109"/>
    </location>
    <ligand>
        <name>Mg(2+)</name>
        <dbReference type="ChEBI" id="CHEBI:18420"/>
    </ligand>
</feature>
<keyword evidence="6 7" id="KW-0460">Magnesium</keyword>
<keyword evidence="9" id="KW-1185">Reference proteome</keyword>
<dbReference type="InterPro" id="IPR036412">
    <property type="entry name" value="HAD-like_sf"/>
</dbReference>
<keyword evidence="4 7" id="KW-0479">Metal-binding</keyword>
<protein>
    <submittedName>
        <fullName evidence="8">3-deoxy-D-manno-octulosonate 8-phosphate phosphatase</fullName>
    </submittedName>
</protein>
<gene>
    <name evidence="8" type="ORF">A4R26_01730</name>
</gene>
<dbReference type="FunFam" id="3.40.50.1000:FF:000029">
    <property type="entry name" value="3-deoxy-D-manno-octulosonate 8-phosphate phosphatase KdsC"/>
    <property type="match status" value="1"/>
</dbReference>
<comment type="caution">
    <text evidence="8">The sequence shown here is derived from an EMBL/GenBank/DDBJ whole genome shotgun (WGS) entry which is preliminary data.</text>
</comment>
<evidence type="ECO:0000256" key="1">
    <source>
        <dbReference type="ARBA" id="ARBA00001946"/>
    </source>
</evidence>
<reference evidence="9" key="1">
    <citation type="submission" date="2016-04" db="EMBL/GenBank/DDBJ databases">
        <authorList>
            <person name="Chen L."/>
            <person name="Zhuang W."/>
            <person name="Wang G."/>
        </authorList>
    </citation>
    <scope>NUCLEOTIDE SEQUENCE [LARGE SCALE GENOMIC DNA]</scope>
    <source>
        <strain evidence="9">208</strain>
    </source>
</reference>
<comment type="subunit">
    <text evidence="3">Homotetramer.</text>
</comment>
<dbReference type="OrthoDB" id="9805604at2"/>
<comment type="similarity">
    <text evidence="2">Belongs to the KdsC family.</text>
</comment>
<dbReference type="GO" id="GO:0046872">
    <property type="term" value="F:metal ion binding"/>
    <property type="evidence" value="ECO:0007669"/>
    <property type="project" value="UniProtKB-KW"/>
</dbReference>
<feature type="binding site" evidence="7">
    <location>
        <position position="16"/>
    </location>
    <ligand>
        <name>Mg(2+)</name>
        <dbReference type="ChEBI" id="CHEBI:18420"/>
    </ligand>
</feature>
<dbReference type="EMBL" id="LWBP01000001">
    <property type="protein sequence ID" value="OQP68680.1"/>
    <property type="molecule type" value="Genomic_DNA"/>
</dbReference>
<dbReference type="Proteomes" id="UP000192276">
    <property type="component" value="Unassembled WGS sequence"/>
</dbReference>
<dbReference type="SFLD" id="SFLDG01138">
    <property type="entry name" value="C1.6.2:_Deoxy-d-mannose-octulo"/>
    <property type="match status" value="1"/>
</dbReference>
<dbReference type="PIRSF" id="PIRSF006118">
    <property type="entry name" value="KDO8-P_Ptase"/>
    <property type="match status" value="1"/>
</dbReference>
<dbReference type="InterPro" id="IPR006549">
    <property type="entry name" value="HAD-SF_hydro_IIIA"/>
</dbReference>
<dbReference type="CDD" id="cd01630">
    <property type="entry name" value="HAD_KDO-like"/>
    <property type="match status" value="1"/>
</dbReference>
<evidence type="ECO:0000256" key="5">
    <source>
        <dbReference type="ARBA" id="ARBA00022801"/>
    </source>
</evidence>
<dbReference type="InterPro" id="IPR010023">
    <property type="entry name" value="KdsC_fam"/>
</dbReference>
<name>A0A1V9GDL1_9BACT</name>
<dbReference type="InterPro" id="IPR023214">
    <property type="entry name" value="HAD_sf"/>
</dbReference>
<evidence type="ECO:0000256" key="6">
    <source>
        <dbReference type="ARBA" id="ARBA00022842"/>
    </source>
</evidence>
<dbReference type="InterPro" id="IPR050793">
    <property type="entry name" value="CMP-NeuNAc_synthase"/>
</dbReference>
<dbReference type="SFLD" id="SFLDG01136">
    <property type="entry name" value="C1.6:_Phosphoserine_Phosphatas"/>
    <property type="match status" value="1"/>
</dbReference>
<dbReference type="RefSeq" id="WP_081159437.1">
    <property type="nucleotide sequence ID" value="NZ_LWBP01000001.1"/>
</dbReference>
<dbReference type="NCBIfam" id="TIGR01662">
    <property type="entry name" value="HAD-SF-IIIA"/>
    <property type="match status" value="1"/>
</dbReference>
<evidence type="ECO:0000313" key="9">
    <source>
        <dbReference type="Proteomes" id="UP000192276"/>
    </source>
</evidence>
<keyword evidence="5" id="KW-0378">Hydrolase</keyword>